<organism evidence="2">
    <name type="scientific">Arundo donax</name>
    <name type="common">Giant reed</name>
    <name type="synonym">Donax arundinaceus</name>
    <dbReference type="NCBI Taxonomy" id="35708"/>
    <lineage>
        <taxon>Eukaryota</taxon>
        <taxon>Viridiplantae</taxon>
        <taxon>Streptophyta</taxon>
        <taxon>Embryophyta</taxon>
        <taxon>Tracheophyta</taxon>
        <taxon>Spermatophyta</taxon>
        <taxon>Magnoliopsida</taxon>
        <taxon>Liliopsida</taxon>
        <taxon>Poales</taxon>
        <taxon>Poaceae</taxon>
        <taxon>PACMAD clade</taxon>
        <taxon>Arundinoideae</taxon>
        <taxon>Arundineae</taxon>
        <taxon>Arundo</taxon>
    </lineage>
</organism>
<reference evidence="2" key="1">
    <citation type="submission" date="2014-09" db="EMBL/GenBank/DDBJ databases">
        <authorList>
            <person name="Magalhaes I.L.F."/>
            <person name="Oliveira U."/>
            <person name="Santos F.R."/>
            <person name="Vidigal T.H.D.A."/>
            <person name="Brescovit A.D."/>
            <person name="Santos A.J."/>
        </authorList>
    </citation>
    <scope>NUCLEOTIDE SEQUENCE</scope>
    <source>
        <tissue evidence="2">Shoot tissue taken approximately 20 cm above the soil surface</tissue>
    </source>
</reference>
<proteinExistence type="predicted"/>
<evidence type="ECO:0000256" key="1">
    <source>
        <dbReference type="SAM" id="Phobius"/>
    </source>
</evidence>
<keyword evidence="1" id="KW-0472">Membrane</keyword>
<evidence type="ECO:0000313" key="2">
    <source>
        <dbReference type="EMBL" id="JAE39669.1"/>
    </source>
</evidence>
<sequence length="58" mass="6753">MVWPFLAHLHPRLLSVPYVSSIVHFFFFIEYLKTVTLMSVLSTTLIELRIVLQTLSFG</sequence>
<keyword evidence="1" id="KW-0812">Transmembrane</keyword>
<keyword evidence="1" id="KW-1133">Transmembrane helix</keyword>
<protein>
    <submittedName>
        <fullName evidence="2">Uncharacterized protein</fullName>
    </submittedName>
</protein>
<name>A0A0A9HV34_ARUDO</name>
<accession>A0A0A9HV34</accession>
<dbReference type="EMBL" id="GBRH01158227">
    <property type="protein sequence ID" value="JAE39669.1"/>
    <property type="molecule type" value="Transcribed_RNA"/>
</dbReference>
<dbReference type="AlphaFoldDB" id="A0A0A9HV34"/>
<reference evidence="2" key="2">
    <citation type="journal article" date="2015" name="Data Brief">
        <title>Shoot transcriptome of the giant reed, Arundo donax.</title>
        <authorList>
            <person name="Barrero R.A."/>
            <person name="Guerrero F.D."/>
            <person name="Moolhuijzen P."/>
            <person name="Goolsby J.A."/>
            <person name="Tidwell J."/>
            <person name="Bellgard S.E."/>
            <person name="Bellgard M.I."/>
        </authorList>
    </citation>
    <scope>NUCLEOTIDE SEQUENCE</scope>
    <source>
        <tissue evidence="2">Shoot tissue taken approximately 20 cm above the soil surface</tissue>
    </source>
</reference>
<feature type="transmembrane region" description="Helical" evidence="1">
    <location>
        <begin position="12"/>
        <end position="32"/>
    </location>
</feature>